<accession>A0AA40ARE5</accession>
<feature type="non-terminal residue" evidence="15">
    <location>
        <position position="125"/>
    </location>
</feature>
<dbReference type="InterPro" id="IPR006689">
    <property type="entry name" value="Small_GTPase_ARF/SAR"/>
</dbReference>
<feature type="binding site" evidence="12">
    <location>
        <position position="23"/>
    </location>
    <ligand>
        <name>GTP</name>
        <dbReference type="ChEBI" id="CHEBI:37565"/>
    </ligand>
</feature>
<feature type="binding site" evidence="13">
    <location>
        <position position="58"/>
    </location>
    <ligand>
        <name>GTP</name>
        <dbReference type="ChEBI" id="CHEBI:37565"/>
    </ligand>
</feature>
<dbReference type="GO" id="GO:0005525">
    <property type="term" value="F:GTP binding"/>
    <property type="evidence" value="ECO:0007669"/>
    <property type="project" value="UniProtKB-KW"/>
</dbReference>
<keyword evidence="8" id="KW-0653">Protein transport</keyword>
<dbReference type="PANTHER" id="PTHR45684">
    <property type="entry name" value="RE74312P"/>
    <property type="match status" value="1"/>
</dbReference>
<feature type="binding site" evidence="12">
    <location>
        <position position="116"/>
    </location>
    <ligand>
        <name>GTP</name>
        <dbReference type="ChEBI" id="CHEBI:37565"/>
    </ligand>
</feature>
<evidence type="ECO:0000256" key="10">
    <source>
        <dbReference type="ARBA" id="ARBA00023134"/>
    </source>
</evidence>
<feature type="binding site" evidence="12">
    <location>
        <position position="28"/>
    </location>
    <ligand>
        <name>GTP</name>
        <dbReference type="ChEBI" id="CHEBI:37565"/>
    </ligand>
</feature>
<feature type="binding site" evidence="14">
    <location>
        <position position="27"/>
    </location>
    <ligand>
        <name>Mg(2+)</name>
        <dbReference type="ChEBI" id="CHEBI:18420"/>
    </ligand>
</feature>
<evidence type="ECO:0000256" key="3">
    <source>
        <dbReference type="ARBA" id="ARBA00007507"/>
    </source>
</evidence>
<dbReference type="SUPFAM" id="SSF52540">
    <property type="entry name" value="P-loop containing nucleoside triphosphate hydrolases"/>
    <property type="match status" value="1"/>
</dbReference>
<dbReference type="PROSITE" id="PS51422">
    <property type="entry name" value="SAR1"/>
    <property type="match status" value="1"/>
</dbReference>
<dbReference type="GO" id="GO:0005783">
    <property type="term" value="C:endoplasmic reticulum"/>
    <property type="evidence" value="ECO:0007669"/>
    <property type="project" value="UniProtKB-SubCell"/>
</dbReference>
<dbReference type="GO" id="GO:0006886">
    <property type="term" value="P:intracellular protein transport"/>
    <property type="evidence" value="ECO:0007669"/>
    <property type="project" value="InterPro"/>
</dbReference>
<dbReference type="GO" id="GO:0046872">
    <property type="term" value="F:metal ion binding"/>
    <property type="evidence" value="ECO:0007669"/>
    <property type="project" value="UniProtKB-KW"/>
</dbReference>
<evidence type="ECO:0000256" key="1">
    <source>
        <dbReference type="ARBA" id="ARBA00004240"/>
    </source>
</evidence>
<evidence type="ECO:0000256" key="9">
    <source>
        <dbReference type="ARBA" id="ARBA00023034"/>
    </source>
</evidence>
<keyword evidence="10 13" id="KW-0342">GTP-binding</keyword>
<evidence type="ECO:0000256" key="6">
    <source>
        <dbReference type="ARBA" id="ARBA00022824"/>
    </source>
</evidence>
<name>A0AA40ARE5_9PEZI</name>
<reference evidence="15" key="1">
    <citation type="submission" date="2023-06" db="EMBL/GenBank/DDBJ databases">
        <title>Genome-scale phylogeny and comparative genomics of the fungal order Sordariales.</title>
        <authorList>
            <consortium name="Lawrence Berkeley National Laboratory"/>
            <person name="Hensen N."/>
            <person name="Bonometti L."/>
            <person name="Westerberg I."/>
            <person name="Brannstrom I.O."/>
            <person name="Guillou S."/>
            <person name="Cros-Aarteil S."/>
            <person name="Calhoun S."/>
            <person name="Haridas S."/>
            <person name="Kuo A."/>
            <person name="Mondo S."/>
            <person name="Pangilinan J."/>
            <person name="Riley R."/>
            <person name="Labutti K."/>
            <person name="Andreopoulos B."/>
            <person name="Lipzen A."/>
            <person name="Chen C."/>
            <person name="Yanf M."/>
            <person name="Daum C."/>
            <person name="Ng V."/>
            <person name="Clum A."/>
            <person name="Steindorff A."/>
            <person name="Ohm R."/>
            <person name="Martin F."/>
            <person name="Silar P."/>
            <person name="Natvig D."/>
            <person name="Lalanne C."/>
            <person name="Gautier V."/>
            <person name="Ament-Velasquez S.L."/>
            <person name="Kruys A."/>
            <person name="Hutchinson M.I."/>
            <person name="Powell A.J."/>
            <person name="Barry K."/>
            <person name="Miller A.N."/>
            <person name="Grigoriev I.V."/>
            <person name="Debuchy R."/>
            <person name="Gladieux P."/>
            <person name="Thoren M.H."/>
            <person name="Johannesson H."/>
        </authorList>
    </citation>
    <scope>NUCLEOTIDE SEQUENCE</scope>
    <source>
        <strain evidence="15">SMH4607-1</strain>
    </source>
</reference>
<evidence type="ECO:0000256" key="8">
    <source>
        <dbReference type="ARBA" id="ARBA00022927"/>
    </source>
</evidence>
<evidence type="ECO:0000256" key="13">
    <source>
        <dbReference type="PIRSR" id="PIRSR606689-1"/>
    </source>
</evidence>
<feature type="binding site" evidence="12">
    <location>
        <position position="113"/>
    </location>
    <ligand>
        <name>GTP</name>
        <dbReference type="ChEBI" id="CHEBI:37565"/>
    </ligand>
</feature>
<evidence type="ECO:0000256" key="2">
    <source>
        <dbReference type="ARBA" id="ARBA00004555"/>
    </source>
</evidence>
<keyword evidence="4" id="KW-0813">Transport</keyword>
<evidence type="ECO:0000256" key="11">
    <source>
        <dbReference type="PIRSR" id="PIRSR606687-1"/>
    </source>
</evidence>
<dbReference type="Pfam" id="PF00025">
    <property type="entry name" value="Arf"/>
    <property type="match status" value="1"/>
</dbReference>
<dbReference type="Proteomes" id="UP001172102">
    <property type="component" value="Unassembled WGS sequence"/>
</dbReference>
<evidence type="ECO:0000256" key="12">
    <source>
        <dbReference type="PIRSR" id="PIRSR606687-2"/>
    </source>
</evidence>
<dbReference type="GO" id="GO:0003924">
    <property type="term" value="F:GTPase activity"/>
    <property type="evidence" value="ECO:0007669"/>
    <property type="project" value="InterPro"/>
</dbReference>
<dbReference type="SMART" id="SM00178">
    <property type="entry name" value="SAR"/>
    <property type="match status" value="1"/>
</dbReference>
<protein>
    <submittedName>
        <fullName evidence="15">ADP-ribosylation factor family-domain-containing protein</fullName>
    </submittedName>
</protein>
<dbReference type="InterPro" id="IPR027417">
    <property type="entry name" value="P-loop_NTPase"/>
</dbReference>
<evidence type="ECO:0000313" key="15">
    <source>
        <dbReference type="EMBL" id="KAK0720610.1"/>
    </source>
</evidence>
<dbReference type="EMBL" id="JAUKUA010000003">
    <property type="protein sequence ID" value="KAK0720610.1"/>
    <property type="molecule type" value="Genomic_DNA"/>
</dbReference>
<keyword evidence="9" id="KW-0333">Golgi apparatus</keyword>
<dbReference type="GO" id="GO:0016192">
    <property type="term" value="P:vesicle-mediated transport"/>
    <property type="evidence" value="ECO:0007669"/>
    <property type="project" value="UniProtKB-KW"/>
</dbReference>
<dbReference type="AlphaFoldDB" id="A0AA40ARE5"/>
<keyword evidence="6" id="KW-0256">Endoplasmic reticulum</keyword>
<feature type="binding site" evidence="11">
    <location>
        <position position="22"/>
    </location>
    <ligand>
        <name>Mg(2+)</name>
        <dbReference type="ChEBI" id="CHEBI:18420"/>
    </ligand>
</feature>
<evidence type="ECO:0000256" key="14">
    <source>
        <dbReference type="PIRSR" id="PIRSR606689-2"/>
    </source>
</evidence>
<sequence length="125" mass="13677">HDNLIYLGLMRKHYKPLFLGLDNTGKSTLFVAMAPTVHPMSQKLLIGNSRYATFDVGGHQQARRLWKGYFPDASGVAFIVDAADPQRFGEARAELDALSMEGLANVPFVVLGNKIDHPDAVGHGD</sequence>
<comment type="similarity">
    <text evidence="3">Belongs to the small GTPase superfamily. SAR1 family.</text>
</comment>
<evidence type="ECO:0000256" key="7">
    <source>
        <dbReference type="ARBA" id="ARBA00022892"/>
    </source>
</evidence>
<keyword evidence="7" id="KW-0931">ER-Golgi transport</keyword>
<feature type="binding site" evidence="12">
    <location>
        <position position="114"/>
    </location>
    <ligand>
        <name>GTP</name>
        <dbReference type="ChEBI" id="CHEBI:37565"/>
    </ligand>
</feature>
<proteinExistence type="inferred from homology"/>
<dbReference type="PRINTS" id="PR00328">
    <property type="entry name" value="SAR1GTPBP"/>
</dbReference>
<evidence type="ECO:0000313" key="16">
    <source>
        <dbReference type="Proteomes" id="UP001172102"/>
    </source>
</evidence>
<dbReference type="InterPro" id="IPR006687">
    <property type="entry name" value="Small_GTPase_SAR1"/>
</dbReference>
<feature type="binding site" evidence="13">
    <location>
        <begin position="113"/>
        <end position="116"/>
    </location>
    <ligand>
        <name>GTP</name>
        <dbReference type="ChEBI" id="CHEBI:37565"/>
    </ligand>
</feature>
<comment type="subcellular location">
    <subcellularLocation>
        <location evidence="1">Endoplasmic reticulum</location>
    </subcellularLocation>
    <subcellularLocation>
        <location evidence="2">Golgi apparatus</location>
    </subcellularLocation>
</comment>
<feature type="binding site" evidence="12">
    <location>
        <position position="25"/>
    </location>
    <ligand>
        <name>GTP</name>
        <dbReference type="ChEBI" id="CHEBI:37565"/>
    </ligand>
</feature>
<feature type="non-terminal residue" evidence="15">
    <location>
        <position position="1"/>
    </location>
</feature>
<evidence type="ECO:0000256" key="4">
    <source>
        <dbReference type="ARBA" id="ARBA00022448"/>
    </source>
</evidence>
<keyword evidence="16" id="KW-1185">Reference proteome</keyword>
<feature type="binding site" evidence="12">
    <location>
        <position position="26"/>
    </location>
    <ligand>
        <name>GTP</name>
        <dbReference type="ChEBI" id="CHEBI:37565"/>
    </ligand>
</feature>
<evidence type="ECO:0000256" key="5">
    <source>
        <dbReference type="ARBA" id="ARBA00022741"/>
    </source>
</evidence>
<gene>
    <name evidence="15" type="ORF">B0H67DRAFT_459003</name>
</gene>
<keyword evidence="11" id="KW-0460">Magnesium</keyword>
<dbReference type="GO" id="GO:0005794">
    <property type="term" value="C:Golgi apparatus"/>
    <property type="evidence" value="ECO:0007669"/>
    <property type="project" value="UniProtKB-SubCell"/>
</dbReference>
<keyword evidence="11" id="KW-0479">Metal-binding</keyword>
<dbReference type="Gene3D" id="3.40.50.300">
    <property type="entry name" value="P-loop containing nucleotide triphosphate hydrolases"/>
    <property type="match status" value="1"/>
</dbReference>
<feature type="binding site" evidence="14">
    <location>
        <position position="36"/>
    </location>
    <ligand>
        <name>Mg(2+)</name>
        <dbReference type="ChEBI" id="CHEBI:18420"/>
    </ligand>
</feature>
<comment type="caution">
    <text evidence="15">The sequence shown here is derived from an EMBL/GenBank/DDBJ whole genome shotgun (WGS) entry which is preliminary data.</text>
</comment>
<feature type="binding site" evidence="13">
    <location>
        <begin position="20"/>
        <end position="27"/>
    </location>
    <ligand>
        <name>GTP</name>
        <dbReference type="ChEBI" id="CHEBI:37565"/>
    </ligand>
</feature>
<keyword evidence="5 12" id="KW-0547">Nucleotide-binding</keyword>
<organism evidence="15 16">
    <name type="scientific">Lasiosphaeris hirsuta</name>
    <dbReference type="NCBI Taxonomy" id="260670"/>
    <lineage>
        <taxon>Eukaryota</taxon>
        <taxon>Fungi</taxon>
        <taxon>Dikarya</taxon>
        <taxon>Ascomycota</taxon>
        <taxon>Pezizomycotina</taxon>
        <taxon>Sordariomycetes</taxon>
        <taxon>Sordariomycetidae</taxon>
        <taxon>Sordariales</taxon>
        <taxon>Lasiosphaeriaceae</taxon>
        <taxon>Lasiosphaeris</taxon>
    </lineage>
</organism>